<dbReference type="InterPro" id="IPR011059">
    <property type="entry name" value="Metal-dep_hydrolase_composite"/>
</dbReference>
<name>A0A161QL09_9BACI</name>
<dbReference type="InterPro" id="IPR013108">
    <property type="entry name" value="Amidohydro_3"/>
</dbReference>
<proteinExistence type="predicted"/>
<dbReference type="Pfam" id="PF07969">
    <property type="entry name" value="Amidohydro_3"/>
    <property type="match status" value="1"/>
</dbReference>
<dbReference type="SUPFAM" id="SSF51556">
    <property type="entry name" value="Metallo-dependent hydrolases"/>
    <property type="match status" value="1"/>
</dbReference>
<dbReference type="PANTHER" id="PTHR32027:SF0">
    <property type="entry name" value="CYTOSINE DEAMINASE"/>
    <property type="match status" value="1"/>
</dbReference>
<dbReference type="RefSeq" id="WP_061948834.1">
    <property type="nucleotide sequence ID" value="NZ_LTAO01000015.1"/>
</dbReference>
<dbReference type="GO" id="GO:0006209">
    <property type="term" value="P:cytosine catabolic process"/>
    <property type="evidence" value="ECO:0007669"/>
    <property type="project" value="TreeGrafter"/>
</dbReference>
<keyword evidence="3" id="KW-1185">Reference proteome</keyword>
<dbReference type="OrthoDB" id="9815027at2"/>
<dbReference type="InterPro" id="IPR052349">
    <property type="entry name" value="Metallo-hydrolase_Enzymes"/>
</dbReference>
<dbReference type="Gene3D" id="3.20.20.140">
    <property type="entry name" value="Metal-dependent hydrolases"/>
    <property type="match status" value="1"/>
</dbReference>
<evidence type="ECO:0000313" key="3">
    <source>
        <dbReference type="Proteomes" id="UP000075806"/>
    </source>
</evidence>
<dbReference type="AlphaFoldDB" id="A0A161QL09"/>
<dbReference type="EMBL" id="LTAO01000015">
    <property type="protein sequence ID" value="KYG30753.1"/>
    <property type="molecule type" value="Genomic_DNA"/>
</dbReference>
<feature type="domain" description="Amidohydrolase 3" evidence="1">
    <location>
        <begin position="189"/>
        <end position="393"/>
    </location>
</feature>
<dbReference type="Gene3D" id="2.30.40.10">
    <property type="entry name" value="Urease, subunit C, domain 1"/>
    <property type="match status" value="1"/>
</dbReference>
<evidence type="ECO:0000259" key="1">
    <source>
        <dbReference type="Pfam" id="PF07969"/>
    </source>
</evidence>
<dbReference type="PANTHER" id="PTHR32027">
    <property type="entry name" value="CYTOSINE DEAMINASE"/>
    <property type="match status" value="1"/>
</dbReference>
<protein>
    <recommendedName>
        <fullName evidence="1">Amidohydrolase 3 domain-containing protein</fullName>
    </recommendedName>
</protein>
<organism evidence="2 3">
    <name type="scientific">Alkalihalobacillus trypoxylicola</name>
    <dbReference type="NCBI Taxonomy" id="519424"/>
    <lineage>
        <taxon>Bacteria</taxon>
        <taxon>Bacillati</taxon>
        <taxon>Bacillota</taxon>
        <taxon>Bacilli</taxon>
        <taxon>Bacillales</taxon>
        <taxon>Bacillaceae</taxon>
        <taxon>Alkalihalobacillus</taxon>
    </lineage>
</organism>
<evidence type="ECO:0000313" key="2">
    <source>
        <dbReference type="EMBL" id="KYG30753.1"/>
    </source>
</evidence>
<comment type="caution">
    <text evidence="2">The sequence shown here is derived from an EMBL/GenBank/DDBJ whole genome shotgun (WGS) entry which is preliminary data.</text>
</comment>
<gene>
    <name evidence="2" type="ORF">AZF04_18875</name>
</gene>
<reference evidence="2" key="1">
    <citation type="submission" date="2016-02" db="EMBL/GenBank/DDBJ databases">
        <title>Genome sequence of Bacillus trypoxylicola KCTC 13244(T).</title>
        <authorList>
            <person name="Jeong H."/>
            <person name="Park S.-H."/>
            <person name="Choi S.-K."/>
        </authorList>
    </citation>
    <scope>NUCLEOTIDE SEQUENCE [LARGE SCALE GENOMIC DNA]</scope>
    <source>
        <strain evidence="2">KCTC 13244</strain>
    </source>
</reference>
<dbReference type="GO" id="GO:0035888">
    <property type="term" value="F:isoguanine deaminase activity"/>
    <property type="evidence" value="ECO:0007669"/>
    <property type="project" value="TreeGrafter"/>
</dbReference>
<dbReference type="InterPro" id="IPR032466">
    <property type="entry name" value="Metal_Hydrolase"/>
</dbReference>
<dbReference type="STRING" id="519424.AZF04_18875"/>
<dbReference type="GO" id="GO:0004131">
    <property type="term" value="F:cytosine deaminase activity"/>
    <property type="evidence" value="ECO:0007669"/>
    <property type="project" value="TreeGrafter"/>
</dbReference>
<accession>A0A161QL09</accession>
<dbReference type="Proteomes" id="UP000075806">
    <property type="component" value="Unassembled WGS sequence"/>
</dbReference>
<sequence length="440" mass="49592">MMQKIYNAKMPLLDETSYFEIEIKNGIIQRLNKHNQIEARDELSFYQLTGENSEQENGWDLEGRIVLPTFADIHMHLDKSHSLPFVGNDSGTLEEAIANYKSAAPQFSDEMIKNRIRKTAFSALKYGTTIIRTHIDFHTKSDIDTTFRGVKMALEVKDELKEIIEIQVYPMLPYHPYDEEDRKRIRQVLELNIDGVGGAPHISEKPLECVDEIFAFAVEAGLPLDLHTDESDDPTVDTVLRIAEKTIEYGWQGKVVVDHLCSLSAMNESKAELVINKMKEAELMAVTLPAANMYLQGRGDKGLVRRGITRVQDLIKKQVPLAAASDNVCDPFHPFGRADMLQIAQLTGYTAHMGGKEDLIELLKMATITPRKIIGKTEWGMREGERASFVVFDSYSLPSLFAELTESRAVFQAGTWSSVVKVNIHQAVLKNPEAFYKVGN</sequence>